<dbReference type="InterPro" id="IPR008983">
    <property type="entry name" value="Tumour_necrosis_fac-like_dom"/>
</dbReference>
<organism evidence="7 8">
    <name type="scientific">Mytilus edulis</name>
    <name type="common">Blue mussel</name>
    <dbReference type="NCBI Taxonomy" id="6550"/>
    <lineage>
        <taxon>Eukaryota</taxon>
        <taxon>Metazoa</taxon>
        <taxon>Spiralia</taxon>
        <taxon>Lophotrochozoa</taxon>
        <taxon>Mollusca</taxon>
        <taxon>Bivalvia</taxon>
        <taxon>Autobranchia</taxon>
        <taxon>Pteriomorphia</taxon>
        <taxon>Mytilida</taxon>
        <taxon>Mytiloidea</taxon>
        <taxon>Mytilidae</taxon>
        <taxon>Mytilinae</taxon>
        <taxon>Mytilus</taxon>
    </lineage>
</organism>
<evidence type="ECO:0000256" key="5">
    <source>
        <dbReference type="SAM" id="SignalP"/>
    </source>
</evidence>
<evidence type="ECO:0000256" key="4">
    <source>
        <dbReference type="SAM" id="MobiDB-lite"/>
    </source>
</evidence>
<keyword evidence="2" id="KW-0964">Secreted</keyword>
<dbReference type="AlphaFoldDB" id="A0A8S3R8Q3"/>
<dbReference type="PROSITE" id="PS50871">
    <property type="entry name" value="C1Q"/>
    <property type="match status" value="2"/>
</dbReference>
<dbReference type="InterPro" id="IPR050822">
    <property type="entry name" value="Cerebellin_Synaptic_Org"/>
</dbReference>
<reference evidence="7" key="1">
    <citation type="submission" date="2021-03" db="EMBL/GenBank/DDBJ databases">
        <authorList>
            <person name="Bekaert M."/>
        </authorList>
    </citation>
    <scope>NUCLEOTIDE SEQUENCE</scope>
</reference>
<dbReference type="Pfam" id="PF00386">
    <property type="entry name" value="C1q"/>
    <property type="match status" value="2"/>
</dbReference>
<accession>A0A8S3R8Q3</accession>
<evidence type="ECO:0000256" key="3">
    <source>
        <dbReference type="ARBA" id="ARBA00022729"/>
    </source>
</evidence>
<evidence type="ECO:0000259" key="6">
    <source>
        <dbReference type="PROSITE" id="PS50871"/>
    </source>
</evidence>
<dbReference type="SMART" id="SM00110">
    <property type="entry name" value="C1Q"/>
    <property type="match status" value="2"/>
</dbReference>
<evidence type="ECO:0000313" key="8">
    <source>
        <dbReference type="Proteomes" id="UP000683360"/>
    </source>
</evidence>
<feature type="domain" description="C1q" evidence="6">
    <location>
        <begin position="123"/>
        <end position="263"/>
    </location>
</feature>
<gene>
    <name evidence="7" type="ORF">MEDL_18655</name>
</gene>
<proteinExistence type="predicted"/>
<dbReference type="InterPro" id="IPR001073">
    <property type="entry name" value="C1q_dom"/>
</dbReference>
<keyword evidence="3 5" id="KW-0732">Signal</keyword>
<name>A0A8S3R8Q3_MYTED</name>
<keyword evidence="8" id="KW-1185">Reference proteome</keyword>
<evidence type="ECO:0000256" key="2">
    <source>
        <dbReference type="ARBA" id="ARBA00022525"/>
    </source>
</evidence>
<protein>
    <submittedName>
        <fullName evidence="7">C1QL</fullName>
    </submittedName>
</protein>
<dbReference type="OrthoDB" id="6154955at2759"/>
<dbReference type="SUPFAM" id="SSF49842">
    <property type="entry name" value="TNF-like"/>
    <property type="match status" value="2"/>
</dbReference>
<sequence>MVVVFVLFTICCINFDSVSCSDDRISRLEKLVEAQNIMILDLKKAFDTQNIKIDSLENQLKSCKSCGLNGSNDTGAPLSRQTVTSGNENNQVTPLDVVNVPNNSLHKNLNRNSRLLLSGSNGDSSPIIAFHAYLSKTEADPGHHHTIIFDSILTNSGNGYNNHTGAFIAPEDGVYVFAFSVTGIPGSRMPVQLVINSNIVGAAAADSQSDTPNPSASTVVIVHLNQDDACFLRTPPNTGWIVGSFDDRISRLEKLVEAQNIKIDRLENKLLSCKACIDIQRSNNTSSLLSHQTLTSPNDNNQEAEKDKVDVSNNRLLKDLDRNRRLLLSGTNGDSLPIIAFHAYLSKTEIDPGHHHTIIFDSVLANSGNGYSNNTGAFTAPLGGMYVFAFTVVGYTGTRMPVQLVVNSNIVGATAGDSLSSTLYPSSSTVVVIHLNQNDACFLRTTTTTGWTVGNLYSSDWSRSSFSAWKL</sequence>
<feature type="domain" description="C1q" evidence="6">
    <location>
        <begin position="334"/>
        <end position="471"/>
    </location>
</feature>
<evidence type="ECO:0000313" key="7">
    <source>
        <dbReference type="EMBL" id="CAG2204186.1"/>
    </source>
</evidence>
<feature type="region of interest" description="Disordered" evidence="4">
    <location>
        <begin position="288"/>
        <end position="310"/>
    </location>
</feature>
<dbReference type="PANTHER" id="PTHR22923">
    <property type="entry name" value="CEREBELLIN-RELATED"/>
    <property type="match status" value="1"/>
</dbReference>
<feature type="chain" id="PRO_5035725831" evidence="5">
    <location>
        <begin position="21"/>
        <end position="471"/>
    </location>
</feature>
<dbReference type="GO" id="GO:0005576">
    <property type="term" value="C:extracellular region"/>
    <property type="evidence" value="ECO:0007669"/>
    <property type="project" value="UniProtKB-SubCell"/>
</dbReference>
<comment type="subcellular location">
    <subcellularLocation>
        <location evidence="1">Secreted</location>
    </subcellularLocation>
</comment>
<comment type="caution">
    <text evidence="7">The sequence shown here is derived from an EMBL/GenBank/DDBJ whole genome shotgun (WGS) entry which is preliminary data.</text>
</comment>
<feature type="signal peptide" evidence="5">
    <location>
        <begin position="1"/>
        <end position="20"/>
    </location>
</feature>
<dbReference type="PRINTS" id="PR00007">
    <property type="entry name" value="COMPLEMNTC1Q"/>
</dbReference>
<dbReference type="Proteomes" id="UP000683360">
    <property type="component" value="Unassembled WGS sequence"/>
</dbReference>
<dbReference type="PANTHER" id="PTHR22923:SF116">
    <property type="entry name" value="C1Q DOMAIN-CONTAINING PROTEIN"/>
    <property type="match status" value="1"/>
</dbReference>
<evidence type="ECO:0000256" key="1">
    <source>
        <dbReference type="ARBA" id="ARBA00004613"/>
    </source>
</evidence>
<dbReference type="Gene3D" id="2.60.120.40">
    <property type="match status" value="2"/>
</dbReference>
<dbReference type="EMBL" id="CAJPWZ010000940">
    <property type="protein sequence ID" value="CAG2204186.1"/>
    <property type="molecule type" value="Genomic_DNA"/>
</dbReference>